<evidence type="ECO:0000313" key="2">
    <source>
        <dbReference type="WBParaSite" id="PDA_v2.g19634.t1"/>
    </source>
</evidence>
<evidence type="ECO:0000313" key="1">
    <source>
        <dbReference type="Proteomes" id="UP000887578"/>
    </source>
</evidence>
<dbReference type="Gene3D" id="1.25.10.10">
    <property type="entry name" value="Leucine-rich Repeat Variant"/>
    <property type="match status" value="1"/>
</dbReference>
<protein>
    <submittedName>
        <fullName evidence="2">Uncharacterized protein</fullName>
    </submittedName>
</protein>
<dbReference type="Proteomes" id="UP000887578">
    <property type="component" value="Unplaced"/>
</dbReference>
<sequence>MDTPNRDIIKQNILNILGTETVRPSVAAQCISRFELPPEQWIEVIDKLMKNVMDDASAEKLKDSSLEALGYICQNVGAAIGESKSNFGSNCTWNETTRTICSTFCN</sequence>
<dbReference type="InterPro" id="IPR011989">
    <property type="entry name" value="ARM-like"/>
</dbReference>
<reference evidence="2" key="1">
    <citation type="submission" date="2022-11" db="UniProtKB">
        <authorList>
            <consortium name="WormBaseParasite"/>
        </authorList>
    </citation>
    <scope>IDENTIFICATION</scope>
</reference>
<accession>A0A914PMC1</accession>
<proteinExistence type="predicted"/>
<organism evidence="1 2">
    <name type="scientific">Panagrolaimus davidi</name>
    <dbReference type="NCBI Taxonomy" id="227884"/>
    <lineage>
        <taxon>Eukaryota</taxon>
        <taxon>Metazoa</taxon>
        <taxon>Ecdysozoa</taxon>
        <taxon>Nematoda</taxon>
        <taxon>Chromadorea</taxon>
        <taxon>Rhabditida</taxon>
        <taxon>Tylenchina</taxon>
        <taxon>Panagrolaimomorpha</taxon>
        <taxon>Panagrolaimoidea</taxon>
        <taxon>Panagrolaimidae</taxon>
        <taxon>Panagrolaimus</taxon>
    </lineage>
</organism>
<dbReference type="AlphaFoldDB" id="A0A914PMC1"/>
<keyword evidence="1" id="KW-1185">Reference proteome</keyword>
<dbReference type="WBParaSite" id="PDA_v2.g19634.t1">
    <property type="protein sequence ID" value="PDA_v2.g19634.t1"/>
    <property type="gene ID" value="PDA_v2.g19634"/>
</dbReference>
<name>A0A914PMC1_9BILA</name>